<evidence type="ECO:0000256" key="2">
    <source>
        <dbReference type="ARBA" id="ARBA00007749"/>
    </source>
</evidence>
<feature type="chain" id="PRO_5015543956" evidence="6">
    <location>
        <begin position="32"/>
        <end position="316"/>
    </location>
</feature>
<reference evidence="8 9" key="1">
    <citation type="submission" date="2018-02" db="EMBL/GenBank/DDBJ databases">
        <title>Solimicrobium silvestre gen. nov., sp. nov., isolated from alpine forest soil.</title>
        <authorList>
            <person name="Margesin R."/>
            <person name="Albuquerque L."/>
            <person name="Zhang D.-C."/>
            <person name="Froufe H.J.C."/>
            <person name="Severino R."/>
            <person name="Roxo I."/>
            <person name="Egas C."/>
            <person name="Da Costa M.S."/>
        </authorList>
    </citation>
    <scope>NUCLEOTIDE SEQUENCE [LARGE SCALE GENOMIC DNA]</scope>
    <source>
        <strain evidence="8 9">S20-91</strain>
    </source>
</reference>
<dbReference type="GO" id="GO:0046872">
    <property type="term" value="F:metal ion binding"/>
    <property type="evidence" value="ECO:0007669"/>
    <property type="project" value="UniProtKB-KW"/>
</dbReference>
<keyword evidence="4" id="KW-0378">Hydrolase</keyword>
<evidence type="ECO:0000259" key="7">
    <source>
        <dbReference type="SMART" id="SM00849"/>
    </source>
</evidence>
<name>A0A2S9GZ15_9BURK</name>
<evidence type="ECO:0000313" key="8">
    <source>
        <dbReference type="EMBL" id="PRC92947.1"/>
    </source>
</evidence>
<dbReference type="EMBL" id="PUGF01000010">
    <property type="protein sequence ID" value="PRC92947.1"/>
    <property type="molecule type" value="Genomic_DNA"/>
</dbReference>
<evidence type="ECO:0000256" key="6">
    <source>
        <dbReference type="SAM" id="SignalP"/>
    </source>
</evidence>
<dbReference type="PANTHER" id="PTHR42978">
    <property type="entry name" value="QUORUM-QUENCHING LACTONASE YTNP-RELATED-RELATED"/>
    <property type="match status" value="1"/>
</dbReference>
<dbReference type="PANTHER" id="PTHR42978:SF2">
    <property type="entry name" value="102 KBASES UNSTABLE REGION: FROM 1 TO 119443"/>
    <property type="match status" value="1"/>
</dbReference>
<dbReference type="InterPro" id="IPR051013">
    <property type="entry name" value="MBL_superfamily_lactonases"/>
</dbReference>
<organism evidence="8 9">
    <name type="scientific">Solimicrobium silvestre</name>
    <dbReference type="NCBI Taxonomy" id="2099400"/>
    <lineage>
        <taxon>Bacteria</taxon>
        <taxon>Pseudomonadati</taxon>
        <taxon>Pseudomonadota</taxon>
        <taxon>Betaproteobacteria</taxon>
        <taxon>Burkholderiales</taxon>
        <taxon>Oxalobacteraceae</taxon>
        <taxon>Solimicrobium</taxon>
    </lineage>
</organism>
<dbReference type="RefSeq" id="WP_207769687.1">
    <property type="nucleotide sequence ID" value="NZ_PUGF01000010.1"/>
</dbReference>
<keyword evidence="5" id="KW-0862">Zinc</keyword>
<dbReference type="AlphaFoldDB" id="A0A2S9GZ15"/>
<dbReference type="InterPro" id="IPR036866">
    <property type="entry name" value="RibonucZ/Hydroxyglut_hydro"/>
</dbReference>
<comment type="cofactor">
    <cofactor evidence="1">
        <name>Zn(2+)</name>
        <dbReference type="ChEBI" id="CHEBI:29105"/>
    </cofactor>
</comment>
<evidence type="ECO:0000313" key="9">
    <source>
        <dbReference type="Proteomes" id="UP000237839"/>
    </source>
</evidence>
<sequence length="316" mass="34674">MKTQFSLNWTCGLAMMLTLASLSGCGITSHAVVPSTLGKVSSSTEMESMLAQPGPVELTAINSVNWTVPLSGMVNLNNPIAQQAQLKDRDEPIHVYVHVLKHPKYGNFLVDTGVAQQLIDDPDKAGVSWIVAKVMHLEKMKLQTSTDDVLRTMPGQLSGVFFTHLHIDHISGMPAIPNDVPLYIGKSETTGKNWINMFVFSSTNNLLAHKQNLQEWNFEPDPQHQFDAVVDVFGDGSVFAISVPGHTPGSVAYLVRSTKGPVLLTGDTSHTRWGWDHGVEPGDFTNEQAENLVNLMRLKALVARHPEIVVRLGHQD</sequence>
<evidence type="ECO:0000256" key="5">
    <source>
        <dbReference type="ARBA" id="ARBA00022833"/>
    </source>
</evidence>
<keyword evidence="9" id="KW-1185">Reference proteome</keyword>
<comment type="similarity">
    <text evidence="2">Belongs to the metallo-beta-lactamase superfamily.</text>
</comment>
<dbReference type="SMART" id="SM00849">
    <property type="entry name" value="Lactamase_B"/>
    <property type="match status" value="1"/>
</dbReference>
<dbReference type="Pfam" id="PF00753">
    <property type="entry name" value="Lactamase_B"/>
    <property type="match status" value="1"/>
</dbReference>
<keyword evidence="3" id="KW-0479">Metal-binding</keyword>
<feature type="domain" description="Metallo-beta-lactamase" evidence="7">
    <location>
        <begin position="94"/>
        <end position="314"/>
    </location>
</feature>
<comment type="caution">
    <text evidence="8">The sequence shown here is derived from an EMBL/GenBank/DDBJ whole genome shotgun (WGS) entry which is preliminary data.</text>
</comment>
<proteinExistence type="inferred from homology"/>
<keyword evidence="6" id="KW-0732">Signal</keyword>
<evidence type="ECO:0000256" key="1">
    <source>
        <dbReference type="ARBA" id="ARBA00001947"/>
    </source>
</evidence>
<evidence type="ECO:0000256" key="3">
    <source>
        <dbReference type="ARBA" id="ARBA00022723"/>
    </source>
</evidence>
<dbReference type="SUPFAM" id="SSF56281">
    <property type="entry name" value="Metallo-hydrolase/oxidoreductase"/>
    <property type="match status" value="1"/>
</dbReference>
<dbReference type="PROSITE" id="PS51257">
    <property type="entry name" value="PROKAR_LIPOPROTEIN"/>
    <property type="match status" value="1"/>
</dbReference>
<gene>
    <name evidence="8" type="ORF">S2091_2364</name>
</gene>
<feature type="signal peptide" evidence="6">
    <location>
        <begin position="1"/>
        <end position="31"/>
    </location>
</feature>
<dbReference type="InterPro" id="IPR001279">
    <property type="entry name" value="Metallo-B-lactamas"/>
</dbReference>
<protein>
    <submittedName>
        <fullName evidence="8">Metallo-beta-lactamase superfamily</fullName>
    </submittedName>
</protein>
<accession>A0A2S9GZ15</accession>
<dbReference type="GO" id="GO:0016787">
    <property type="term" value="F:hydrolase activity"/>
    <property type="evidence" value="ECO:0007669"/>
    <property type="project" value="UniProtKB-KW"/>
</dbReference>
<dbReference type="Proteomes" id="UP000237839">
    <property type="component" value="Unassembled WGS sequence"/>
</dbReference>
<evidence type="ECO:0000256" key="4">
    <source>
        <dbReference type="ARBA" id="ARBA00022801"/>
    </source>
</evidence>
<dbReference type="Gene3D" id="3.60.15.10">
    <property type="entry name" value="Ribonuclease Z/Hydroxyacylglutathione hydrolase-like"/>
    <property type="match status" value="1"/>
</dbReference>